<sequence length="475" mass="54922">MRSKLKRWIYFAIFVYIVCTILIWHADNGAYTGVGTETYMPSLVPNITAVIISINSSVGQMKTKAGKVINSTFDKISEIAGHVQSNCPGMTFPKNLVRDSWTSVWEDNIYVYSAFYESTKNEIRVIATRDRKKSSILHCHVWTENGTMSISRAVLQDLPEHKGKRYICSYYLCKTEVNMKPIALSLAPTQCGTSKHALFVQDDKPKRAAKFTVCVTPLNYKYSKAYELVEMVELNRILGADRIVFYNHTTNTNVESVLEHYKKLGIVDVHQWNLPMGVDTWPRRNPNVEVHYFAQISALNDCLNRERYKSDFLVYQDLDEFIIPRKVKNWTELFSKLPGGKSSYMFRNTFFRKDFKEDANFTLQSIATKYKLVTLLKQVREAKIFTRKHRSKYIINPRKIEILGIHSATRFRIGGGEYFVDPSEALLHHYRDWENPTDKAAREKDTRMMAFKDVLLQKVLIAWSSLKDIPLGPLS</sequence>
<dbReference type="PANTHER" id="PTHR21461">
    <property type="entry name" value="GLYCOSYLTRANSFERASE FAMILY 92 PROTEIN"/>
    <property type="match status" value="1"/>
</dbReference>
<gene>
    <name evidence="9" type="ORF">FSP39_019480</name>
</gene>
<feature type="transmembrane region" description="Helical" evidence="8">
    <location>
        <begin position="7"/>
        <end position="26"/>
    </location>
</feature>
<evidence type="ECO:0000256" key="3">
    <source>
        <dbReference type="ARBA" id="ARBA00022676"/>
    </source>
</evidence>
<protein>
    <recommendedName>
        <fullName evidence="8">Glycosyltransferase family 92 protein</fullName>
        <ecNumber evidence="8">2.4.1.-</ecNumber>
    </recommendedName>
</protein>
<keyword evidence="6 8" id="KW-1133">Transmembrane helix</keyword>
<dbReference type="InterPro" id="IPR008166">
    <property type="entry name" value="Glyco_transf_92"/>
</dbReference>
<evidence type="ECO:0000256" key="1">
    <source>
        <dbReference type="ARBA" id="ARBA00004167"/>
    </source>
</evidence>
<reference evidence="9" key="1">
    <citation type="submission" date="2019-08" db="EMBL/GenBank/DDBJ databases">
        <title>The improved chromosome-level genome for the pearl oyster Pinctada fucata martensii using PacBio sequencing and Hi-C.</title>
        <authorList>
            <person name="Zheng Z."/>
        </authorList>
    </citation>
    <scope>NUCLEOTIDE SEQUENCE</scope>
    <source>
        <strain evidence="9">ZZ-2019</strain>
        <tissue evidence="9">Adductor muscle</tissue>
    </source>
</reference>
<evidence type="ECO:0000256" key="8">
    <source>
        <dbReference type="RuleBase" id="RU366017"/>
    </source>
</evidence>
<comment type="caution">
    <text evidence="9">The sequence shown here is derived from an EMBL/GenBank/DDBJ whole genome shotgun (WGS) entry which is preliminary data.</text>
</comment>
<keyword evidence="3 8" id="KW-0328">Glycosyltransferase</keyword>
<dbReference type="AlphaFoldDB" id="A0AA88XS58"/>
<organism evidence="9 10">
    <name type="scientific">Pinctada imbricata</name>
    <name type="common">Atlantic pearl-oyster</name>
    <name type="synonym">Pinctada martensii</name>
    <dbReference type="NCBI Taxonomy" id="66713"/>
    <lineage>
        <taxon>Eukaryota</taxon>
        <taxon>Metazoa</taxon>
        <taxon>Spiralia</taxon>
        <taxon>Lophotrochozoa</taxon>
        <taxon>Mollusca</taxon>
        <taxon>Bivalvia</taxon>
        <taxon>Autobranchia</taxon>
        <taxon>Pteriomorphia</taxon>
        <taxon>Pterioida</taxon>
        <taxon>Pterioidea</taxon>
        <taxon>Pteriidae</taxon>
        <taxon>Pinctada</taxon>
    </lineage>
</organism>
<name>A0AA88XS58_PINIB</name>
<dbReference type="Pfam" id="PF01697">
    <property type="entry name" value="Glyco_transf_92"/>
    <property type="match status" value="1"/>
</dbReference>
<keyword evidence="4 8" id="KW-0808">Transferase</keyword>
<dbReference type="GO" id="GO:0016757">
    <property type="term" value="F:glycosyltransferase activity"/>
    <property type="evidence" value="ECO:0007669"/>
    <property type="project" value="UniProtKB-UniRule"/>
</dbReference>
<evidence type="ECO:0000256" key="4">
    <source>
        <dbReference type="ARBA" id="ARBA00022679"/>
    </source>
</evidence>
<keyword evidence="10" id="KW-1185">Reference proteome</keyword>
<keyword evidence="5 8" id="KW-0812">Transmembrane</keyword>
<proteinExistence type="inferred from homology"/>
<comment type="similarity">
    <text evidence="2 8">Belongs to the glycosyltransferase 92 family.</text>
</comment>
<evidence type="ECO:0000256" key="5">
    <source>
        <dbReference type="ARBA" id="ARBA00022692"/>
    </source>
</evidence>
<dbReference type="Proteomes" id="UP001186944">
    <property type="component" value="Unassembled WGS sequence"/>
</dbReference>
<comment type="subcellular location">
    <subcellularLocation>
        <location evidence="1">Membrane</location>
        <topology evidence="1">Single-pass membrane protein</topology>
    </subcellularLocation>
</comment>
<evidence type="ECO:0000313" key="10">
    <source>
        <dbReference type="Proteomes" id="UP001186944"/>
    </source>
</evidence>
<evidence type="ECO:0000256" key="7">
    <source>
        <dbReference type="ARBA" id="ARBA00023136"/>
    </source>
</evidence>
<dbReference type="GO" id="GO:0016020">
    <property type="term" value="C:membrane"/>
    <property type="evidence" value="ECO:0007669"/>
    <property type="project" value="UniProtKB-SubCell"/>
</dbReference>
<evidence type="ECO:0000313" key="9">
    <source>
        <dbReference type="EMBL" id="KAK3086514.1"/>
    </source>
</evidence>
<dbReference type="EMBL" id="VSWD01000012">
    <property type="protein sequence ID" value="KAK3086514.1"/>
    <property type="molecule type" value="Genomic_DNA"/>
</dbReference>
<evidence type="ECO:0000256" key="2">
    <source>
        <dbReference type="ARBA" id="ARBA00007647"/>
    </source>
</evidence>
<dbReference type="GO" id="GO:0005737">
    <property type="term" value="C:cytoplasm"/>
    <property type="evidence" value="ECO:0007669"/>
    <property type="project" value="TreeGrafter"/>
</dbReference>
<dbReference type="PANTHER" id="PTHR21461:SF69">
    <property type="entry name" value="GLYCOSYLTRANSFERASE FAMILY 92 PROTEIN"/>
    <property type="match status" value="1"/>
</dbReference>
<evidence type="ECO:0000256" key="6">
    <source>
        <dbReference type="ARBA" id="ARBA00022989"/>
    </source>
</evidence>
<keyword evidence="7 8" id="KW-0472">Membrane</keyword>
<accession>A0AA88XS58</accession>
<dbReference type="EC" id="2.4.1.-" evidence="8"/>